<sequence length="101" mass="11057">MPLHCPSQHKEIMCRSTMPPIHTVANYPSRSYLQTQRKAPTLSPSSIVQATMDAFLTFDLNYDPLTGGETPVCSGVDDDESMKQLADADSRIGYGGYCVIS</sequence>
<dbReference type="GO" id="GO:0016020">
    <property type="term" value="C:membrane"/>
    <property type="evidence" value="ECO:0007669"/>
    <property type="project" value="InterPro"/>
</dbReference>
<keyword evidence="2" id="KW-1185">Reference proteome</keyword>
<dbReference type="Pfam" id="PF08015">
    <property type="entry name" value="Pheromone"/>
    <property type="match status" value="1"/>
</dbReference>
<dbReference type="InterPro" id="IPR012597">
    <property type="entry name" value="Pheromone"/>
</dbReference>
<evidence type="ECO:0000313" key="2">
    <source>
        <dbReference type="Proteomes" id="UP000807025"/>
    </source>
</evidence>
<dbReference type="GO" id="GO:0000772">
    <property type="term" value="F:mating pheromone activity"/>
    <property type="evidence" value="ECO:0007669"/>
    <property type="project" value="InterPro"/>
</dbReference>
<protein>
    <recommendedName>
        <fullName evidence="3">Pheromone</fullName>
    </recommendedName>
</protein>
<accession>A0A9P6D6L8</accession>
<comment type="caution">
    <text evidence="1">The sequence shown here is derived from an EMBL/GenBank/DDBJ whole genome shotgun (WGS) entry which is preliminary data.</text>
</comment>
<dbReference type="Proteomes" id="UP000807025">
    <property type="component" value="Unassembled WGS sequence"/>
</dbReference>
<dbReference type="AlphaFoldDB" id="A0A9P6D6L8"/>
<evidence type="ECO:0000313" key="1">
    <source>
        <dbReference type="EMBL" id="KAF9494766.1"/>
    </source>
</evidence>
<name>A0A9P6D6L8_PLEER</name>
<organism evidence="1 2">
    <name type="scientific">Pleurotus eryngii</name>
    <name type="common">Boletus of the steppes</name>
    <dbReference type="NCBI Taxonomy" id="5323"/>
    <lineage>
        <taxon>Eukaryota</taxon>
        <taxon>Fungi</taxon>
        <taxon>Dikarya</taxon>
        <taxon>Basidiomycota</taxon>
        <taxon>Agaricomycotina</taxon>
        <taxon>Agaricomycetes</taxon>
        <taxon>Agaricomycetidae</taxon>
        <taxon>Agaricales</taxon>
        <taxon>Pleurotineae</taxon>
        <taxon>Pleurotaceae</taxon>
        <taxon>Pleurotus</taxon>
    </lineage>
</organism>
<reference evidence="1" key="1">
    <citation type="submission" date="2020-11" db="EMBL/GenBank/DDBJ databases">
        <authorList>
            <consortium name="DOE Joint Genome Institute"/>
            <person name="Ahrendt S."/>
            <person name="Riley R."/>
            <person name="Andreopoulos W."/>
            <person name="Labutti K."/>
            <person name="Pangilinan J."/>
            <person name="Ruiz-Duenas F.J."/>
            <person name="Barrasa J.M."/>
            <person name="Sanchez-Garcia M."/>
            <person name="Camarero S."/>
            <person name="Miyauchi S."/>
            <person name="Serrano A."/>
            <person name="Linde D."/>
            <person name="Babiker R."/>
            <person name="Drula E."/>
            <person name="Ayuso-Fernandez I."/>
            <person name="Pacheco R."/>
            <person name="Padilla G."/>
            <person name="Ferreira P."/>
            <person name="Barriuso J."/>
            <person name="Kellner H."/>
            <person name="Castanera R."/>
            <person name="Alfaro M."/>
            <person name="Ramirez L."/>
            <person name="Pisabarro A.G."/>
            <person name="Kuo A."/>
            <person name="Tritt A."/>
            <person name="Lipzen A."/>
            <person name="He G."/>
            <person name="Yan M."/>
            <person name="Ng V."/>
            <person name="Cullen D."/>
            <person name="Martin F."/>
            <person name="Rosso M.-N."/>
            <person name="Henrissat B."/>
            <person name="Hibbett D."/>
            <person name="Martinez A.T."/>
            <person name="Grigoriev I.V."/>
        </authorList>
    </citation>
    <scope>NUCLEOTIDE SEQUENCE</scope>
    <source>
        <strain evidence="1">ATCC 90797</strain>
    </source>
</reference>
<dbReference type="EMBL" id="MU154569">
    <property type="protein sequence ID" value="KAF9494766.1"/>
    <property type="molecule type" value="Genomic_DNA"/>
</dbReference>
<dbReference type="OrthoDB" id="2867931at2759"/>
<evidence type="ECO:0008006" key="3">
    <source>
        <dbReference type="Google" id="ProtNLM"/>
    </source>
</evidence>
<gene>
    <name evidence="1" type="ORF">BDN71DRAFT_937992</name>
</gene>
<proteinExistence type="predicted"/>